<evidence type="ECO:0000313" key="2">
    <source>
        <dbReference type="EMBL" id="KAJ7001812.1"/>
    </source>
</evidence>
<dbReference type="AlphaFoldDB" id="A0AAD6R505"/>
<proteinExistence type="predicted"/>
<sequence length="26" mass="3045">MEETKNKVKADKDMLRWSHKNMAGPV</sequence>
<gene>
    <name evidence="2" type="ORF">NC653_012033</name>
    <name evidence="3" type="ORF">NC653_012386</name>
</gene>
<dbReference type="Proteomes" id="UP001164929">
    <property type="component" value="Chromosome 4"/>
</dbReference>
<keyword evidence="4" id="KW-1185">Reference proteome</keyword>
<evidence type="ECO:0000313" key="3">
    <source>
        <dbReference type="EMBL" id="KAJ7002311.1"/>
    </source>
</evidence>
<evidence type="ECO:0000256" key="1">
    <source>
        <dbReference type="SAM" id="MobiDB-lite"/>
    </source>
</evidence>
<dbReference type="EMBL" id="JAQIZT010000004">
    <property type="protein sequence ID" value="KAJ7001812.1"/>
    <property type="molecule type" value="Genomic_DNA"/>
</dbReference>
<name>A0AAD6R505_9ROSI</name>
<protein>
    <submittedName>
        <fullName evidence="2">Uncharacterized protein</fullName>
    </submittedName>
</protein>
<feature type="compositionally biased region" description="Basic and acidic residues" evidence="1">
    <location>
        <begin position="1"/>
        <end position="16"/>
    </location>
</feature>
<reference evidence="2 4" key="1">
    <citation type="journal article" date="2023" name="Mol. Ecol. Resour.">
        <title>Chromosome-level genome assembly of a triploid poplar Populus alba 'Berolinensis'.</title>
        <authorList>
            <person name="Chen S."/>
            <person name="Yu Y."/>
            <person name="Wang X."/>
            <person name="Wang S."/>
            <person name="Zhang T."/>
            <person name="Zhou Y."/>
            <person name="He R."/>
            <person name="Meng N."/>
            <person name="Wang Y."/>
            <person name="Liu W."/>
            <person name="Liu Z."/>
            <person name="Liu J."/>
            <person name="Guo Q."/>
            <person name="Huang H."/>
            <person name="Sederoff R.R."/>
            <person name="Wang G."/>
            <person name="Qu G."/>
            <person name="Chen S."/>
        </authorList>
    </citation>
    <scope>NUCLEOTIDE SEQUENCE [LARGE SCALE GENOMIC DNA]</scope>
    <source>
        <strain evidence="2">SC-2020</strain>
    </source>
</reference>
<feature type="region of interest" description="Disordered" evidence="1">
    <location>
        <begin position="1"/>
        <end position="26"/>
    </location>
</feature>
<organism evidence="2 4">
    <name type="scientific">Populus alba x Populus x berolinensis</name>
    <dbReference type="NCBI Taxonomy" id="444605"/>
    <lineage>
        <taxon>Eukaryota</taxon>
        <taxon>Viridiplantae</taxon>
        <taxon>Streptophyta</taxon>
        <taxon>Embryophyta</taxon>
        <taxon>Tracheophyta</taxon>
        <taxon>Spermatophyta</taxon>
        <taxon>Magnoliopsida</taxon>
        <taxon>eudicotyledons</taxon>
        <taxon>Gunneridae</taxon>
        <taxon>Pentapetalae</taxon>
        <taxon>rosids</taxon>
        <taxon>fabids</taxon>
        <taxon>Malpighiales</taxon>
        <taxon>Salicaceae</taxon>
        <taxon>Saliceae</taxon>
        <taxon>Populus</taxon>
    </lineage>
</organism>
<comment type="caution">
    <text evidence="2">The sequence shown here is derived from an EMBL/GenBank/DDBJ whole genome shotgun (WGS) entry which is preliminary data.</text>
</comment>
<accession>A0AAD6R505</accession>
<dbReference type="EMBL" id="JAQIZT010000004">
    <property type="protein sequence ID" value="KAJ7002311.1"/>
    <property type="molecule type" value="Genomic_DNA"/>
</dbReference>
<evidence type="ECO:0000313" key="4">
    <source>
        <dbReference type="Proteomes" id="UP001164929"/>
    </source>
</evidence>